<evidence type="ECO:0000256" key="6">
    <source>
        <dbReference type="ARBA" id="ARBA00022741"/>
    </source>
</evidence>
<dbReference type="PROSITE" id="PS51832">
    <property type="entry name" value="HD_GYP"/>
    <property type="match status" value="1"/>
</dbReference>
<evidence type="ECO:0000256" key="3">
    <source>
        <dbReference type="ARBA" id="ARBA00022553"/>
    </source>
</evidence>
<dbReference type="GO" id="GO:0016301">
    <property type="term" value="F:kinase activity"/>
    <property type="evidence" value="ECO:0007669"/>
    <property type="project" value="UniProtKB-KW"/>
</dbReference>
<dbReference type="Pfam" id="PF13487">
    <property type="entry name" value="HD_5"/>
    <property type="match status" value="1"/>
</dbReference>
<dbReference type="STRING" id="36847.CLNEO_15580"/>
<dbReference type="SUPFAM" id="SSF55785">
    <property type="entry name" value="PYP-like sensor domain (PAS domain)"/>
    <property type="match status" value="1"/>
</dbReference>
<evidence type="ECO:0000259" key="13">
    <source>
        <dbReference type="PROSITE" id="PS50112"/>
    </source>
</evidence>
<evidence type="ECO:0000256" key="7">
    <source>
        <dbReference type="ARBA" id="ARBA00022777"/>
    </source>
</evidence>
<dbReference type="InterPro" id="IPR033479">
    <property type="entry name" value="dCache_1"/>
</dbReference>
<dbReference type="InterPro" id="IPR000160">
    <property type="entry name" value="GGDEF_dom"/>
</dbReference>
<dbReference type="EMBL" id="LRVM01000004">
    <property type="protein sequence ID" value="KXL53016.1"/>
    <property type="molecule type" value="Genomic_DNA"/>
</dbReference>
<dbReference type="Pfam" id="PF00989">
    <property type="entry name" value="PAS"/>
    <property type="match status" value="1"/>
</dbReference>
<feature type="domain" description="PAC" evidence="14">
    <location>
        <begin position="473"/>
        <end position="525"/>
    </location>
</feature>
<evidence type="ECO:0000256" key="10">
    <source>
        <dbReference type="ARBA" id="ARBA00023012"/>
    </source>
</evidence>
<dbReference type="InterPro" id="IPR035965">
    <property type="entry name" value="PAS-like_dom_sf"/>
</dbReference>
<dbReference type="InterPro" id="IPR029787">
    <property type="entry name" value="Nucleotide_cyclase"/>
</dbReference>
<proteinExistence type="predicted"/>
<dbReference type="GO" id="GO:0005524">
    <property type="term" value="F:ATP binding"/>
    <property type="evidence" value="ECO:0007669"/>
    <property type="project" value="UniProtKB-KW"/>
</dbReference>
<feature type="domain" description="PAS" evidence="13">
    <location>
        <begin position="395"/>
        <end position="468"/>
    </location>
</feature>
<dbReference type="Proteomes" id="UP000070539">
    <property type="component" value="Unassembled WGS sequence"/>
</dbReference>
<dbReference type="InterPro" id="IPR043128">
    <property type="entry name" value="Rev_trsase/Diguanyl_cyclase"/>
</dbReference>
<dbReference type="NCBIfam" id="TIGR00229">
    <property type="entry name" value="sensory_box"/>
    <property type="match status" value="1"/>
</dbReference>
<reference evidence="17 18" key="1">
    <citation type="submission" date="2016-01" db="EMBL/GenBank/DDBJ databases">
        <title>Genome sequence of Clostridium neopropionicum X4, DSM-3847.</title>
        <authorList>
            <person name="Poehlein A."/>
            <person name="Beck M.H."/>
            <person name="Bengelsdorf F.R."/>
            <person name="Daniel R."/>
            <person name="Duerre P."/>
        </authorList>
    </citation>
    <scope>NUCLEOTIDE SEQUENCE [LARGE SCALE GENOMIC DNA]</scope>
    <source>
        <strain evidence="17 18">DSM-3847</strain>
    </source>
</reference>
<dbReference type="InterPro" id="IPR037522">
    <property type="entry name" value="HD_GYP_dom"/>
</dbReference>
<dbReference type="CDD" id="cd00077">
    <property type="entry name" value="HDc"/>
    <property type="match status" value="1"/>
</dbReference>
<keyword evidence="7" id="KW-0418">Kinase</keyword>
<evidence type="ECO:0000259" key="14">
    <source>
        <dbReference type="PROSITE" id="PS50113"/>
    </source>
</evidence>
<comment type="subcellular location">
    <subcellularLocation>
        <location evidence="1">Cell membrane</location>
        <topology evidence="1">Multi-pass membrane protein</topology>
    </subcellularLocation>
</comment>
<dbReference type="CDD" id="cd01949">
    <property type="entry name" value="GGDEF"/>
    <property type="match status" value="1"/>
</dbReference>
<dbReference type="SMART" id="SM00471">
    <property type="entry name" value="HDc"/>
    <property type="match status" value="1"/>
</dbReference>
<evidence type="ECO:0000256" key="2">
    <source>
        <dbReference type="ARBA" id="ARBA00022475"/>
    </source>
</evidence>
<dbReference type="EC" id="2.7.7.65" evidence="17"/>
<dbReference type="CDD" id="cd00130">
    <property type="entry name" value="PAS"/>
    <property type="match status" value="1"/>
</dbReference>
<protein>
    <submittedName>
        <fullName evidence="17">Putative diguanylate cyclase YegE</fullName>
        <ecNumber evidence="17">2.7.7.65</ecNumber>
    </submittedName>
</protein>
<dbReference type="SMART" id="SM00091">
    <property type="entry name" value="PAS"/>
    <property type="match status" value="1"/>
</dbReference>
<dbReference type="GO" id="GO:0006355">
    <property type="term" value="P:regulation of DNA-templated transcription"/>
    <property type="evidence" value="ECO:0007669"/>
    <property type="project" value="InterPro"/>
</dbReference>
<evidence type="ECO:0000256" key="11">
    <source>
        <dbReference type="ARBA" id="ARBA00023136"/>
    </source>
</evidence>
<dbReference type="Pfam" id="PF00990">
    <property type="entry name" value="GGDEF"/>
    <property type="match status" value="1"/>
</dbReference>
<feature type="domain" description="GGDEF" evidence="15">
    <location>
        <begin position="554"/>
        <end position="684"/>
    </location>
</feature>
<dbReference type="InterPro" id="IPR029151">
    <property type="entry name" value="Sensor-like_sf"/>
</dbReference>
<dbReference type="Pfam" id="PF02743">
    <property type="entry name" value="dCache_1"/>
    <property type="match status" value="1"/>
</dbReference>
<keyword evidence="10" id="KW-0902">Two-component regulatory system</keyword>
<evidence type="ECO:0000256" key="9">
    <source>
        <dbReference type="ARBA" id="ARBA00022989"/>
    </source>
</evidence>
<evidence type="ECO:0000256" key="5">
    <source>
        <dbReference type="ARBA" id="ARBA00022692"/>
    </source>
</evidence>
<evidence type="ECO:0000313" key="17">
    <source>
        <dbReference type="EMBL" id="KXL53016.1"/>
    </source>
</evidence>
<dbReference type="SMART" id="SM00267">
    <property type="entry name" value="GGDEF"/>
    <property type="match status" value="1"/>
</dbReference>
<keyword evidence="18" id="KW-1185">Reference proteome</keyword>
<keyword evidence="8" id="KW-0067">ATP-binding</keyword>
<evidence type="ECO:0000256" key="4">
    <source>
        <dbReference type="ARBA" id="ARBA00022679"/>
    </source>
</evidence>
<dbReference type="PROSITE" id="PS50112">
    <property type="entry name" value="PAS"/>
    <property type="match status" value="1"/>
</dbReference>
<dbReference type="PROSITE" id="PS50887">
    <property type="entry name" value="GGDEF"/>
    <property type="match status" value="1"/>
</dbReference>
<keyword evidence="5 12" id="KW-0812">Transmembrane</keyword>
<keyword evidence="11 12" id="KW-0472">Membrane</keyword>
<feature type="domain" description="HD-GYP" evidence="16">
    <location>
        <begin position="675"/>
        <end position="862"/>
    </location>
</feature>
<dbReference type="PROSITE" id="PS50113">
    <property type="entry name" value="PAC"/>
    <property type="match status" value="1"/>
</dbReference>
<evidence type="ECO:0000256" key="8">
    <source>
        <dbReference type="ARBA" id="ARBA00022840"/>
    </source>
</evidence>
<dbReference type="InterPro" id="IPR000014">
    <property type="entry name" value="PAS"/>
</dbReference>
<dbReference type="AlphaFoldDB" id="A0A136WER3"/>
<keyword evidence="4 17" id="KW-0808">Transferase</keyword>
<keyword evidence="6" id="KW-0547">Nucleotide-binding</keyword>
<dbReference type="Gene3D" id="3.30.450.20">
    <property type="entry name" value="PAS domain"/>
    <property type="match status" value="2"/>
</dbReference>
<dbReference type="InterPro" id="IPR013767">
    <property type="entry name" value="PAS_fold"/>
</dbReference>
<keyword evidence="3" id="KW-0597">Phosphoprotein</keyword>
<gene>
    <name evidence="17" type="primary">yegE</name>
    <name evidence="17" type="ORF">CLNEO_15580</name>
</gene>
<dbReference type="SUPFAM" id="SSF103190">
    <property type="entry name" value="Sensory domain-like"/>
    <property type="match status" value="1"/>
</dbReference>
<evidence type="ECO:0000259" key="15">
    <source>
        <dbReference type="PROSITE" id="PS50887"/>
    </source>
</evidence>
<dbReference type="Gene3D" id="1.10.3210.10">
    <property type="entry name" value="Hypothetical protein af1432"/>
    <property type="match status" value="1"/>
</dbReference>
<evidence type="ECO:0000313" key="18">
    <source>
        <dbReference type="Proteomes" id="UP000070539"/>
    </source>
</evidence>
<sequence length="862" mass="98355">MFRIKNSIVRKIGITIFLFVLLIFVIYYNFLNIQIKSYLEQQGKEQLKNESEYLCAEIESYLQKYIVIVEQAKMDSEFKNIAKEVEDRYSKRENPTYAKVCDKLVDICSLDENIAQAYIALGNADDLITNIYDFDMEPDYDLSKREWYVDTIEQNKTTISAPYVDLITHKTAITISAPLSDNNGVYGVFGLDILIEDINTIMNEFNAGINSSVGLFYNSGRVLYYQNVNDADKTEKIYIQDIFDEEIAPKMLSGESGVARYTDQGQEKYIAYFPVNNTHIIVYNEILRSKILAPINQFVFVNLLILILIIFILFIGLSALEKFFSSPLIMICKQMQNFTNERSIKLPQNILDRNDEIGVLGNGFIYMIKKISNYILRLEQKNQELYDAKETMNKERLRFKTTLRSLGDGIISTDHNGNIQIMNDAAEGLTGWQKDDAAGLPFETIFRIIDEISGEITMSPVQRVLVENEMEAVEENIILIKKSCEKIPIEACTTPILDDAGNITGVVIVFRDCTAKKEKEAEISYLSYHDQLTGLNNRHFFEKELKTLDKECHLPLSLALIDVNGLKLTNDAFGHQEGDKLLQIIAETLKLSCRKNDMICRIGGDEFILLLPKTNRDAVERIMKRIDFQIGELSLNDTMISVSIGWDTKVSLEQNIMDVYAKAEEYMYHKKLTESQNMKKKTIQTIVKTFHENNDRERIHSEGVGEASRKIGEALSLNEEYLREVEQAGILHDIGKVAVDVELLKKPGKLTSSEYEIVKRHAEAGYHILKSVDAYANLSEYVLAHHEHWDGSGYPRGLKGTEIPLVSRIVMIAGAYEAMTTESNYRKALTKEEAICELIRCSGKQFDPRVTAVFVNVLRSQD</sequence>
<keyword evidence="17" id="KW-0548">Nucleotidyltransferase</keyword>
<dbReference type="GO" id="GO:0052621">
    <property type="term" value="F:diguanylate cyclase activity"/>
    <property type="evidence" value="ECO:0007669"/>
    <property type="project" value="UniProtKB-EC"/>
</dbReference>
<dbReference type="OrthoDB" id="9804747at2"/>
<organism evidence="17 18">
    <name type="scientific">Anaerotignum neopropionicum</name>
    <dbReference type="NCBI Taxonomy" id="36847"/>
    <lineage>
        <taxon>Bacteria</taxon>
        <taxon>Bacillati</taxon>
        <taxon>Bacillota</taxon>
        <taxon>Clostridia</taxon>
        <taxon>Lachnospirales</taxon>
        <taxon>Anaerotignaceae</taxon>
        <taxon>Anaerotignum</taxon>
    </lineage>
</organism>
<dbReference type="GO" id="GO:0000160">
    <property type="term" value="P:phosphorelay signal transduction system"/>
    <property type="evidence" value="ECO:0007669"/>
    <property type="project" value="UniProtKB-KW"/>
</dbReference>
<keyword evidence="9 12" id="KW-1133">Transmembrane helix</keyword>
<dbReference type="SUPFAM" id="SSF55073">
    <property type="entry name" value="Nucleotide cyclase"/>
    <property type="match status" value="1"/>
</dbReference>
<dbReference type="Gene3D" id="6.10.340.10">
    <property type="match status" value="1"/>
</dbReference>
<feature type="transmembrane region" description="Helical" evidence="12">
    <location>
        <begin position="12"/>
        <end position="31"/>
    </location>
</feature>
<evidence type="ECO:0000259" key="16">
    <source>
        <dbReference type="PROSITE" id="PS51832"/>
    </source>
</evidence>
<keyword evidence="2" id="KW-1003">Cell membrane</keyword>
<dbReference type="InterPro" id="IPR003607">
    <property type="entry name" value="HD/PDEase_dom"/>
</dbReference>
<name>A0A136WER3_9FIRM</name>
<evidence type="ECO:0000256" key="12">
    <source>
        <dbReference type="SAM" id="Phobius"/>
    </source>
</evidence>
<dbReference type="PATRIC" id="fig|36847.3.peg.1818"/>
<feature type="transmembrane region" description="Helical" evidence="12">
    <location>
        <begin position="298"/>
        <end position="320"/>
    </location>
</feature>
<dbReference type="SUPFAM" id="SSF109604">
    <property type="entry name" value="HD-domain/PDEase-like"/>
    <property type="match status" value="1"/>
</dbReference>
<evidence type="ECO:0000256" key="1">
    <source>
        <dbReference type="ARBA" id="ARBA00004651"/>
    </source>
</evidence>
<dbReference type="GO" id="GO:0005886">
    <property type="term" value="C:plasma membrane"/>
    <property type="evidence" value="ECO:0007669"/>
    <property type="project" value="UniProtKB-SubCell"/>
</dbReference>
<dbReference type="NCBIfam" id="TIGR00254">
    <property type="entry name" value="GGDEF"/>
    <property type="match status" value="1"/>
</dbReference>
<dbReference type="CDD" id="cd12913">
    <property type="entry name" value="PDC1_MCP_like"/>
    <property type="match status" value="1"/>
</dbReference>
<dbReference type="InterPro" id="IPR000700">
    <property type="entry name" value="PAS-assoc_C"/>
</dbReference>
<comment type="caution">
    <text evidence="17">The sequence shown here is derived from an EMBL/GenBank/DDBJ whole genome shotgun (WGS) entry which is preliminary data.</text>
</comment>
<accession>A0A136WER3</accession>
<dbReference type="PANTHER" id="PTHR43155:SF2">
    <property type="entry name" value="CYCLIC DI-GMP PHOSPHODIESTERASE PA4108"/>
    <property type="match status" value="1"/>
</dbReference>
<dbReference type="Gene3D" id="3.30.70.270">
    <property type="match status" value="1"/>
</dbReference>
<dbReference type="PANTHER" id="PTHR43155">
    <property type="entry name" value="CYCLIC DI-GMP PHOSPHODIESTERASE PA4108-RELATED"/>
    <property type="match status" value="1"/>
</dbReference>
<dbReference type="RefSeq" id="WP_066086988.1">
    <property type="nucleotide sequence ID" value="NZ_LRVM01000004.1"/>
</dbReference>